<proteinExistence type="evidence at transcript level"/>
<sequence>MNRQLFMECPVGRCPSLRDGDLYCGNMVIQQGKFP</sequence>
<accession>I2CQG4</accession>
<evidence type="ECO:0000313" key="1">
    <source>
        <dbReference type="EMBL" id="AFJ69147.1"/>
    </source>
</evidence>
<feature type="non-terminal residue" evidence="1">
    <location>
        <position position="35"/>
    </location>
</feature>
<reference evidence="1" key="1">
    <citation type="journal article" date="2012" name="Bioengineered">
        <title>Additional insights into the genome of the oleaginous model alga Nannochloropsis gaditana.</title>
        <authorList>
            <person name="Jinkerson R.E."/>
            <person name="Radakovits R."/>
            <person name="Posewitz M.C."/>
        </authorList>
    </citation>
    <scope>NUCLEOTIDE SEQUENCE</scope>
    <source>
        <strain evidence="1">CCMP526</strain>
    </source>
</reference>
<protein>
    <submittedName>
        <fullName evidence="1">Uncharacterized protein</fullName>
    </submittedName>
</protein>
<reference evidence="1" key="2">
    <citation type="journal article" date="2012" name="Nat. Commun.">
        <title>Draft genome sequence and genetic transformation of the oleaginous alga Nannochloropis gaditana.</title>
        <authorList>
            <person name="Radakovits R."/>
            <person name="Jinkerson R.E."/>
            <person name="Fuerstenberg S.I."/>
            <person name="Tae H."/>
            <person name="Settlage R.E."/>
            <person name="Boore J.L."/>
            <person name="Posewitz M.C."/>
        </authorList>
    </citation>
    <scope>NUCLEOTIDE SEQUENCE</scope>
    <source>
        <strain evidence="1">CCMP526</strain>
    </source>
</reference>
<organism evidence="1">
    <name type="scientific">Nannochloropsis gaditana (strain CCMP526)</name>
    <name type="common">Green microalga</name>
    <name type="synonym">Microchloropsis gaditana</name>
    <dbReference type="NCBI Taxonomy" id="1093141"/>
    <lineage>
        <taxon>Eukaryota</taxon>
        <taxon>Sar</taxon>
        <taxon>Stramenopiles</taxon>
        <taxon>Ochrophyta</taxon>
        <taxon>Eustigmatophyceae</taxon>
        <taxon>Eustigmatales</taxon>
        <taxon>Monodopsidaceae</taxon>
        <taxon>Nannochloropsis</taxon>
    </lineage>
</organism>
<dbReference type="AlphaFoldDB" id="I2CQG4"/>
<name>I2CQG4_NANGC</name>
<gene>
    <name evidence="1" type="ORF">NGATSA_2055600</name>
</gene>
<dbReference type="EMBL" id="JU975847">
    <property type="protein sequence ID" value="AFJ69147.1"/>
    <property type="molecule type" value="mRNA"/>
</dbReference>